<organism evidence="2 3">
    <name type="scientific">Streptomyces formicae</name>
    <dbReference type="NCBI Taxonomy" id="1616117"/>
    <lineage>
        <taxon>Bacteria</taxon>
        <taxon>Bacillati</taxon>
        <taxon>Actinomycetota</taxon>
        <taxon>Actinomycetes</taxon>
        <taxon>Kitasatosporales</taxon>
        <taxon>Streptomycetaceae</taxon>
        <taxon>Streptomyces</taxon>
    </lineage>
</organism>
<dbReference type="KEGG" id="sfk:KY5_4227c"/>
<dbReference type="InterPro" id="IPR007278">
    <property type="entry name" value="DUF397"/>
</dbReference>
<evidence type="ECO:0000313" key="2">
    <source>
        <dbReference type="EMBL" id="ATL29245.1"/>
    </source>
</evidence>
<sequence length="62" mass="6859">MPQWQKSSFSGPADGTECIELARDENTLLLRESDTPHHILTLTPTALSALISHATHPHVTRK</sequence>
<proteinExistence type="predicted"/>
<evidence type="ECO:0000313" key="3">
    <source>
        <dbReference type="Proteomes" id="UP000221011"/>
    </source>
</evidence>
<evidence type="ECO:0000259" key="1">
    <source>
        <dbReference type="Pfam" id="PF04149"/>
    </source>
</evidence>
<keyword evidence="3" id="KW-1185">Reference proteome</keyword>
<feature type="domain" description="DUF397" evidence="1">
    <location>
        <begin position="3"/>
        <end position="54"/>
    </location>
</feature>
<dbReference type="RefSeq" id="WP_098243780.1">
    <property type="nucleotide sequence ID" value="NZ_CP022685.1"/>
</dbReference>
<protein>
    <recommendedName>
        <fullName evidence="1">DUF397 domain-containing protein</fullName>
    </recommendedName>
</protein>
<reference evidence="2 3" key="1">
    <citation type="submission" date="2017-08" db="EMBL/GenBank/DDBJ databases">
        <title>Complete Genome Sequence of Streptomyces formicae KY5, the formicamycin producer.</title>
        <authorList>
            <person name="Holmes N.A."/>
            <person name="Devine R."/>
            <person name="Qin Z."/>
            <person name="Seipke R.F."/>
            <person name="Wilkinson B."/>
            <person name="Hutchings M.I."/>
        </authorList>
    </citation>
    <scope>NUCLEOTIDE SEQUENCE [LARGE SCALE GENOMIC DNA]</scope>
    <source>
        <strain evidence="2 3">KY5</strain>
    </source>
</reference>
<name>A0A291QCR9_9ACTN</name>
<dbReference type="Pfam" id="PF04149">
    <property type="entry name" value="DUF397"/>
    <property type="match status" value="1"/>
</dbReference>
<gene>
    <name evidence="2" type="ORF">KY5_4227c</name>
</gene>
<accession>A0A291QCR9</accession>
<dbReference type="EMBL" id="CP022685">
    <property type="protein sequence ID" value="ATL29245.1"/>
    <property type="molecule type" value="Genomic_DNA"/>
</dbReference>
<dbReference type="Proteomes" id="UP000221011">
    <property type="component" value="Chromosome"/>
</dbReference>
<dbReference type="AlphaFoldDB" id="A0A291QCR9"/>